<dbReference type="GO" id="GO:0008200">
    <property type="term" value="F:ion channel inhibitor activity"/>
    <property type="evidence" value="ECO:0007669"/>
    <property type="project" value="InterPro"/>
</dbReference>
<evidence type="ECO:0000256" key="3">
    <source>
        <dbReference type="SAM" id="SignalP"/>
    </source>
</evidence>
<dbReference type="AlphaFoldDB" id="A0A0K8TTM9"/>
<dbReference type="EMBL" id="GCVH01000071">
    <property type="protein sequence ID" value="JAI17822.1"/>
    <property type="molecule type" value="Transcribed_RNA"/>
</dbReference>
<dbReference type="InterPro" id="IPR004214">
    <property type="entry name" value="Conotoxin"/>
</dbReference>
<keyword evidence="2" id="KW-0964">Secreted</keyword>
<dbReference type="GO" id="GO:0005576">
    <property type="term" value="C:extracellular region"/>
    <property type="evidence" value="ECO:0007669"/>
    <property type="project" value="UniProtKB-SubCell"/>
</dbReference>
<organism evidence="4">
    <name type="scientific">Conus lenavati</name>
    <name type="common">Cone snail</name>
    <dbReference type="NCBI Taxonomy" id="1519839"/>
    <lineage>
        <taxon>Eukaryota</taxon>
        <taxon>Metazoa</taxon>
        <taxon>Spiralia</taxon>
        <taxon>Lophotrochozoa</taxon>
        <taxon>Mollusca</taxon>
        <taxon>Gastropoda</taxon>
        <taxon>Caenogastropoda</taxon>
        <taxon>Neogastropoda</taxon>
        <taxon>Conoidea</taxon>
        <taxon>Conidae</taxon>
        <taxon>Conus</taxon>
        <taxon>Splinoconus</taxon>
    </lineage>
</organism>
<dbReference type="PROSITE" id="PS51257">
    <property type="entry name" value="PROKAR_LIPOPROTEIN"/>
    <property type="match status" value="1"/>
</dbReference>
<accession>A0A0K8TTM9</accession>
<protein>
    <submittedName>
        <fullName evidence="4">Conopeptide</fullName>
    </submittedName>
</protein>
<feature type="chain" id="PRO_5005520250" evidence="3">
    <location>
        <begin position="23"/>
        <end position="76"/>
    </location>
</feature>
<evidence type="ECO:0000256" key="1">
    <source>
        <dbReference type="ARBA" id="ARBA00004613"/>
    </source>
</evidence>
<dbReference type="Pfam" id="PF02950">
    <property type="entry name" value="Conotoxin"/>
    <property type="match status" value="1"/>
</dbReference>
<proteinExistence type="predicted"/>
<feature type="signal peptide" evidence="3">
    <location>
        <begin position="1"/>
        <end position="22"/>
    </location>
</feature>
<reference evidence="4" key="1">
    <citation type="submission" date="2015-04" db="EMBL/GenBank/DDBJ databases">
        <authorList>
            <person name="Syromyatnikov M.Y."/>
            <person name="Popov V.N."/>
        </authorList>
    </citation>
    <scope>NUCLEOTIDE SEQUENCE</scope>
    <source>
        <tissue evidence="4">Venom duct</tissue>
    </source>
</reference>
<comment type="subcellular location">
    <subcellularLocation>
        <location evidence="1">Secreted</location>
    </subcellularLocation>
</comment>
<name>A0A0K8TTM9_CONLV</name>
<evidence type="ECO:0000256" key="2">
    <source>
        <dbReference type="ARBA" id="ARBA00022525"/>
    </source>
</evidence>
<evidence type="ECO:0000313" key="4">
    <source>
        <dbReference type="EMBL" id="JAI17822.1"/>
    </source>
</evidence>
<keyword evidence="3" id="KW-0732">Signal</keyword>
<sequence length="76" mass="8705">MKLTCALIVAVLFLTACQLITTDDSRGMRKRSRAKRLNYRLTRSCDPPGQECERLENNCCHSCKIREENPNVCSNE</sequence>